<name>A0ABP8J0K3_9MICO</name>
<dbReference type="InterPro" id="IPR002938">
    <property type="entry name" value="FAD-bd"/>
</dbReference>
<evidence type="ECO:0000256" key="3">
    <source>
        <dbReference type="SAM" id="MobiDB-lite"/>
    </source>
</evidence>
<dbReference type="Gene3D" id="3.50.50.60">
    <property type="entry name" value="FAD/NAD(P)-binding domain"/>
    <property type="match status" value="1"/>
</dbReference>
<protein>
    <submittedName>
        <fullName evidence="5">FAD-dependent monooxygenase</fullName>
    </submittedName>
</protein>
<keyword evidence="1" id="KW-0560">Oxidoreductase</keyword>
<dbReference type="RefSeq" id="WP_345029113.1">
    <property type="nucleotide sequence ID" value="NZ_BAABGL010000002.1"/>
</dbReference>
<gene>
    <name evidence="5" type="ORF">GCM10023167_01680</name>
</gene>
<dbReference type="GO" id="GO:0004497">
    <property type="term" value="F:monooxygenase activity"/>
    <property type="evidence" value="ECO:0007669"/>
    <property type="project" value="UniProtKB-KW"/>
</dbReference>
<proteinExistence type="predicted"/>
<dbReference type="Pfam" id="PF01494">
    <property type="entry name" value="FAD_binding_3"/>
    <property type="match status" value="1"/>
</dbReference>
<dbReference type="PRINTS" id="PR00420">
    <property type="entry name" value="RNGMNOXGNASE"/>
</dbReference>
<comment type="caution">
    <text evidence="5">The sequence shown here is derived from an EMBL/GenBank/DDBJ whole genome shotgun (WGS) entry which is preliminary data.</text>
</comment>
<dbReference type="EMBL" id="BAABGL010000002">
    <property type="protein sequence ID" value="GAA4382800.1"/>
    <property type="molecule type" value="Genomic_DNA"/>
</dbReference>
<accession>A0ABP8J0K3</accession>
<dbReference type="InterPro" id="IPR036188">
    <property type="entry name" value="FAD/NAD-bd_sf"/>
</dbReference>
<evidence type="ECO:0000256" key="2">
    <source>
        <dbReference type="ARBA" id="ARBA00023033"/>
    </source>
</evidence>
<dbReference type="PANTHER" id="PTHR13789">
    <property type="entry name" value="MONOOXYGENASE"/>
    <property type="match status" value="1"/>
</dbReference>
<dbReference type="SUPFAM" id="SSF51905">
    <property type="entry name" value="FAD/NAD(P)-binding domain"/>
    <property type="match status" value="1"/>
</dbReference>
<dbReference type="InterPro" id="IPR050493">
    <property type="entry name" value="FAD-dep_Monooxygenase_BioMet"/>
</dbReference>
<sequence length="405" mass="42819">MRIGIVGAGIGGLCAAIGLQRAGAQVTVFEQAPVLRAGGSGLSVFANGLRALDVIGVGDAFRQATSAEVRELRGGQRRPDGAWLARIPTEAVAELRVIDRAVLHDLLLGHLAPGTVRSGCRIVRADPDGSVVVDPGREPEADGAPASGQDAEAGPSGTSDESFDLVVAADGLRSTVRRSWPGDPGIRYAGYSAWRGITDRPVDLHGEAGETWGIRQRFGLAPLSDGRVYWFAVATMAQDVRIEDEMAAVRATFGHWHAPIPALLEATPADRVHRLPINELAGPLPSYVRGRTVLLGDAAHAMTPNLGQGGGQAMEDAAVLTVALGGLARDDAPDPVQVGSALARYDALRRPRSQRIARMSRLVGQMGHVRGAAVSRVRDQVLRLTPERALVRQIRQVQGWEPPAG</sequence>
<organism evidence="5 6">
    <name type="scientific">Brevibacterium pityocampae</name>
    <dbReference type="NCBI Taxonomy" id="506594"/>
    <lineage>
        <taxon>Bacteria</taxon>
        <taxon>Bacillati</taxon>
        <taxon>Actinomycetota</taxon>
        <taxon>Actinomycetes</taxon>
        <taxon>Micrococcales</taxon>
        <taxon>Brevibacteriaceae</taxon>
        <taxon>Brevibacterium</taxon>
    </lineage>
</organism>
<keyword evidence="2 5" id="KW-0503">Monooxygenase</keyword>
<reference evidence="6" key="1">
    <citation type="journal article" date="2019" name="Int. J. Syst. Evol. Microbiol.">
        <title>The Global Catalogue of Microorganisms (GCM) 10K type strain sequencing project: providing services to taxonomists for standard genome sequencing and annotation.</title>
        <authorList>
            <consortium name="The Broad Institute Genomics Platform"/>
            <consortium name="The Broad Institute Genome Sequencing Center for Infectious Disease"/>
            <person name="Wu L."/>
            <person name="Ma J."/>
        </authorList>
    </citation>
    <scope>NUCLEOTIDE SEQUENCE [LARGE SCALE GENOMIC DNA]</scope>
    <source>
        <strain evidence="6">JCM 17808</strain>
    </source>
</reference>
<feature type="region of interest" description="Disordered" evidence="3">
    <location>
        <begin position="127"/>
        <end position="161"/>
    </location>
</feature>
<evidence type="ECO:0000313" key="6">
    <source>
        <dbReference type="Proteomes" id="UP001500642"/>
    </source>
</evidence>
<dbReference type="Proteomes" id="UP001500642">
    <property type="component" value="Unassembled WGS sequence"/>
</dbReference>
<evidence type="ECO:0000313" key="5">
    <source>
        <dbReference type="EMBL" id="GAA4382800.1"/>
    </source>
</evidence>
<keyword evidence="6" id="KW-1185">Reference proteome</keyword>
<evidence type="ECO:0000256" key="1">
    <source>
        <dbReference type="ARBA" id="ARBA00023002"/>
    </source>
</evidence>
<evidence type="ECO:0000259" key="4">
    <source>
        <dbReference type="Pfam" id="PF01494"/>
    </source>
</evidence>
<dbReference type="PANTHER" id="PTHR13789:SF309">
    <property type="entry name" value="PUTATIVE (AFU_ORTHOLOGUE AFUA_6G14510)-RELATED"/>
    <property type="match status" value="1"/>
</dbReference>
<feature type="domain" description="FAD-binding" evidence="4">
    <location>
        <begin position="3"/>
        <end position="358"/>
    </location>
</feature>